<evidence type="ECO:0000259" key="1">
    <source>
        <dbReference type="Pfam" id="PF12697"/>
    </source>
</evidence>
<evidence type="ECO:0000313" key="2">
    <source>
        <dbReference type="EMBL" id="UUY02938.1"/>
    </source>
</evidence>
<feature type="domain" description="AB hydrolase-1" evidence="1">
    <location>
        <begin position="4"/>
        <end position="218"/>
    </location>
</feature>
<dbReference type="InterPro" id="IPR050266">
    <property type="entry name" value="AB_hydrolase_sf"/>
</dbReference>
<dbReference type="Gene3D" id="3.40.50.1820">
    <property type="entry name" value="alpha/beta hydrolase"/>
    <property type="match status" value="1"/>
</dbReference>
<proteinExistence type="predicted"/>
<evidence type="ECO:0000313" key="3">
    <source>
        <dbReference type="Proteomes" id="UP001058860"/>
    </source>
</evidence>
<dbReference type="Pfam" id="PF12697">
    <property type="entry name" value="Abhydrolase_6"/>
    <property type="match status" value="1"/>
</dbReference>
<keyword evidence="2" id="KW-0378">Hydrolase</keyword>
<dbReference type="PANTHER" id="PTHR43798">
    <property type="entry name" value="MONOACYLGLYCEROL LIPASE"/>
    <property type="match status" value="1"/>
</dbReference>
<dbReference type="SUPFAM" id="SSF53474">
    <property type="entry name" value="alpha/beta-Hydrolases"/>
    <property type="match status" value="1"/>
</dbReference>
<accession>A0ABY5PE74</accession>
<dbReference type="InterPro" id="IPR000073">
    <property type="entry name" value="AB_hydrolase_1"/>
</dbReference>
<dbReference type="GO" id="GO:0016787">
    <property type="term" value="F:hydrolase activity"/>
    <property type="evidence" value="ECO:0007669"/>
    <property type="project" value="UniProtKB-KW"/>
</dbReference>
<sequence length="225" mass="23742">MLGALASSHDVIAVDLPGFGRSAALPEDPPPSPVRLAGALAELLDALALDRVHVAGNSLGGWVGLELARLGRALSVCGIAPAGFWGRPLPPKPFVAHHVSRALRPVLRPAIHGSARLRHRALTGVVGDPSRVPAADAERIIRAYADGPGFVAVNKAMRAAEPLRSREGIDVPITLAWCELDRLVRPPRQLPFAVERETELAGCGHVPMWDDPDAIVDVVKATADG</sequence>
<organism evidence="2 3">
    <name type="scientific">Svornostia abyssi</name>
    <dbReference type="NCBI Taxonomy" id="2898438"/>
    <lineage>
        <taxon>Bacteria</taxon>
        <taxon>Bacillati</taxon>
        <taxon>Actinomycetota</taxon>
        <taxon>Thermoleophilia</taxon>
        <taxon>Solirubrobacterales</taxon>
        <taxon>Baekduiaceae</taxon>
        <taxon>Svornostia</taxon>
    </lineage>
</organism>
<dbReference type="Proteomes" id="UP001058860">
    <property type="component" value="Chromosome"/>
</dbReference>
<keyword evidence="3" id="KW-1185">Reference proteome</keyword>
<name>A0ABY5PE74_9ACTN</name>
<reference evidence="3" key="1">
    <citation type="submission" date="2021-11" db="EMBL/GenBank/DDBJ databases">
        <title>Cultivation dependent microbiological survey of springs from the worlds oldest radium mine currently devoted to the extraction of radon-saturated water.</title>
        <authorList>
            <person name="Kapinusova G."/>
            <person name="Smrhova T."/>
            <person name="Strejcek M."/>
            <person name="Suman J."/>
            <person name="Jani K."/>
            <person name="Pajer P."/>
            <person name="Uhlik O."/>
        </authorList>
    </citation>
    <scope>NUCLEOTIDE SEQUENCE [LARGE SCALE GENOMIC DNA]</scope>
    <source>
        <strain evidence="3">J379</strain>
    </source>
</reference>
<gene>
    <name evidence="2" type="ORF">LRS13_19970</name>
</gene>
<dbReference type="InterPro" id="IPR029058">
    <property type="entry name" value="AB_hydrolase_fold"/>
</dbReference>
<protein>
    <submittedName>
        <fullName evidence="2">Alpha/beta hydrolase</fullName>
    </submittedName>
</protein>
<dbReference type="PANTHER" id="PTHR43798:SF33">
    <property type="entry name" value="HYDROLASE, PUTATIVE (AFU_ORTHOLOGUE AFUA_2G14860)-RELATED"/>
    <property type="match status" value="1"/>
</dbReference>
<dbReference type="EMBL" id="CP088295">
    <property type="protein sequence ID" value="UUY02938.1"/>
    <property type="molecule type" value="Genomic_DNA"/>
</dbReference>
<dbReference type="PRINTS" id="PR00111">
    <property type="entry name" value="ABHYDROLASE"/>
</dbReference>